<dbReference type="GO" id="GO:0004578">
    <property type="term" value="F:chitobiosyldiphosphodolichol beta-mannosyltransferase activity"/>
    <property type="evidence" value="ECO:0007669"/>
    <property type="project" value="UniProtKB-EC"/>
</dbReference>
<dbReference type="Pfam" id="PF00534">
    <property type="entry name" value="Glycos_transf_1"/>
    <property type="match status" value="1"/>
</dbReference>
<evidence type="ECO:0000256" key="16">
    <source>
        <dbReference type="SAM" id="Phobius"/>
    </source>
</evidence>
<comment type="subcellular location">
    <subcellularLocation>
        <location evidence="1">Endoplasmic reticulum membrane</location>
        <topology evidence="1">Single-pass membrane protein</topology>
    </subcellularLocation>
</comment>
<dbReference type="AlphaFoldDB" id="A0A8H4AIS7"/>
<evidence type="ECO:0000256" key="8">
    <source>
        <dbReference type="ARBA" id="ARBA00022824"/>
    </source>
</evidence>
<dbReference type="GO" id="GO:0005789">
    <property type="term" value="C:endoplasmic reticulum membrane"/>
    <property type="evidence" value="ECO:0007669"/>
    <property type="project" value="UniProtKB-SubCell"/>
</dbReference>
<dbReference type="Proteomes" id="UP000439903">
    <property type="component" value="Unassembled WGS sequence"/>
</dbReference>
<protein>
    <recommendedName>
        <fullName evidence="4">Chitobiosyldiphosphodolichol beta-mannosyltransferase</fullName>
        <ecNumber evidence="3">2.4.1.142</ecNumber>
    </recommendedName>
    <alternativeName>
        <fullName evidence="13">Beta-1,4-mannosyltransferase</fullName>
    </alternativeName>
    <alternativeName>
        <fullName evidence="14">GDP-Man:GlcNAc2-PP-dolichol mannosyltransferase</fullName>
    </alternativeName>
    <alternativeName>
        <fullName evidence="12">GDP-mannose-dolichol diphosphochitobiose mannosyltransferase</fullName>
    </alternativeName>
</protein>
<dbReference type="OrthoDB" id="614844at2759"/>
<comment type="caution">
    <text evidence="18">The sequence shown here is derived from an EMBL/GenBank/DDBJ whole genome shotgun (WGS) entry which is preliminary data.</text>
</comment>
<evidence type="ECO:0000256" key="15">
    <source>
        <dbReference type="ARBA" id="ARBA00045071"/>
    </source>
</evidence>
<keyword evidence="10 16" id="KW-0472">Membrane</keyword>
<comment type="catalytic activity">
    <reaction evidence="15">
        <text>an N,N'-diacetylchitobiosyl-diphospho-di-trans,poly-cis-dolichol + GDP-alpha-D-mannose = a beta-D-Man-(1-&gt;4)-beta-D-GlcNAc-(1-&gt;4)-alpha-D-GlcNAc-diphospho-di-trans,poly-cis-dolichol + GDP + H(+)</text>
        <dbReference type="Rhea" id="RHEA:13865"/>
        <dbReference type="Rhea" id="RHEA-COMP:19510"/>
        <dbReference type="Rhea" id="RHEA-COMP:19511"/>
        <dbReference type="ChEBI" id="CHEBI:15378"/>
        <dbReference type="ChEBI" id="CHEBI:57269"/>
        <dbReference type="ChEBI" id="CHEBI:57527"/>
        <dbReference type="ChEBI" id="CHEBI:58189"/>
        <dbReference type="ChEBI" id="CHEBI:58472"/>
        <dbReference type="EC" id="2.4.1.142"/>
    </reaction>
    <physiologicalReaction direction="left-to-right" evidence="15">
        <dbReference type="Rhea" id="RHEA:13866"/>
    </physiologicalReaction>
</comment>
<keyword evidence="7 16" id="KW-0812">Transmembrane</keyword>
<dbReference type="PANTHER" id="PTHR13036:SF0">
    <property type="entry name" value="CHITOBIOSYLDIPHOSPHODOLICHOL BETA-MANNOSYLTRANSFERASE"/>
    <property type="match status" value="1"/>
</dbReference>
<dbReference type="PANTHER" id="PTHR13036">
    <property type="entry name" value="BETA1,4 MANNOSYLTRANSFERASE"/>
    <property type="match status" value="1"/>
</dbReference>
<proteinExistence type="predicted"/>
<evidence type="ECO:0000256" key="5">
    <source>
        <dbReference type="ARBA" id="ARBA00022676"/>
    </source>
</evidence>
<evidence type="ECO:0000313" key="18">
    <source>
        <dbReference type="EMBL" id="KAF0500649.1"/>
    </source>
</evidence>
<sequence length="484" mass="55435">MDSDSDYTSSFSDSKILVLLVFILVIFRAFSAFLQKQANNVASVLTKNVTIVVLGDIGRSPRIQYHALSFAQNGWKVDLVGYDGTKPLTSITNNQNINIHYISHPWHLPDSLPKLLFLVYAPIKVYIQILLLYWTLFARINRPNYLLVQNPPSIPTLMIVQFVCWVRQTELIIDWHNFGFTILGLRLGHNNFIVKIAKWYEKLYGGRAHAHLTVTSAMHRELMYKWEVQGAISTLYDRPQSHFKKLDLEEIHEFLTRFNLEEIISKQSIGANFLPPSSKMSTLLTTKPSPDSPAKYRNDRPILIVSSTSWTADEDFSILLKAAERYDQSTDNLPKLVFIITGKGPLKDKYEREISKMSLKNVRIVTTWLPAEDYPLILGCADLGISLHKSSSGMDLPMKVVDMFGCGLPVCAIKFDCIGELVQHNKNGLIFNNEEELARQLIELFTDYPANTSKIESMRKHVDEFQKERWETNWNRVVLPLVNI</sequence>
<dbReference type="CDD" id="cd03816">
    <property type="entry name" value="GT33_ALG1-like"/>
    <property type="match status" value="1"/>
</dbReference>
<comment type="pathway">
    <text evidence="2">Protein modification; protein glycosylation.</text>
</comment>
<keyword evidence="5" id="KW-0328">Glycosyltransferase</keyword>
<keyword evidence="19" id="KW-1185">Reference proteome</keyword>
<comment type="function">
    <text evidence="11">Participates in the formation of the lipid-linked precursor oligosaccharide for N-glycosylation. Involved in assembling the dolichol-pyrophosphate-GlcNAc(2)-Man(5) intermediate on the cytoplasmic surface of the ER.</text>
</comment>
<keyword evidence="8" id="KW-0256">Endoplasmic reticulum</keyword>
<name>A0A8H4AIS7_GIGMA</name>
<organism evidence="18 19">
    <name type="scientific">Gigaspora margarita</name>
    <dbReference type="NCBI Taxonomy" id="4874"/>
    <lineage>
        <taxon>Eukaryota</taxon>
        <taxon>Fungi</taxon>
        <taxon>Fungi incertae sedis</taxon>
        <taxon>Mucoromycota</taxon>
        <taxon>Glomeromycotina</taxon>
        <taxon>Glomeromycetes</taxon>
        <taxon>Diversisporales</taxon>
        <taxon>Gigasporaceae</taxon>
        <taxon>Gigaspora</taxon>
    </lineage>
</organism>
<evidence type="ECO:0000256" key="1">
    <source>
        <dbReference type="ARBA" id="ARBA00004389"/>
    </source>
</evidence>
<feature type="transmembrane region" description="Helical" evidence="16">
    <location>
        <begin position="16"/>
        <end position="34"/>
    </location>
</feature>
<feature type="transmembrane region" description="Helical" evidence="16">
    <location>
        <begin position="115"/>
        <end position="136"/>
    </location>
</feature>
<keyword evidence="9 16" id="KW-1133">Transmembrane helix</keyword>
<dbReference type="Gene3D" id="3.40.50.2000">
    <property type="entry name" value="Glycogen Phosphorylase B"/>
    <property type="match status" value="1"/>
</dbReference>
<accession>A0A8H4AIS7</accession>
<evidence type="ECO:0000256" key="11">
    <source>
        <dbReference type="ARBA" id="ARBA00024899"/>
    </source>
</evidence>
<evidence type="ECO:0000256" key="14">
    <source>
        <dbReference type="ARBA" id="ARBA00033088"/>
    </source>
</evidence>
<dbReference type="EMBL" id="WTPW01000548">
    <property type="protein sequence ID" value="KAF0500649.1"/>
    <property type="molecule type" value="Genomic_DNA"/>
</dbReference>
<evidence type="ECO:0000256" key="12">
    <source>
        <dbReference type="ARBA" id="ARBA00031434"/>
    </source>
</evidence>
<keyword evidence="6 18" id="KW-0808">Transferase</keyword>
<evidence type="ECO:0000313" key="19">
    <source>
        <dbReference type="Proteomes" id="UP000439903"/>
    </source>
</evidence>
<evidence type="ECO:0000256" key="2">
    <source>
        <dbReference type="ARBA" id="ARBA00004922"/>
    </source>
</evidence>
<evidence type="ECO:0000256" key="3">
    <source>
        <dbReference type="ARBA" id="ARBA00012611"/>
    </source>
</evidence>
<evidence type="ECO:0000259" key="17">
    <source>
        <dbReference type="Pfam" id="PF00534"/>
    </source>
</evidence>
<feature type="domain" description="Glycosyl transferase family 1" evidence="17">
    <location>
        <begin position="297"/>
        <end position="456"/>
    </location>
</feature>
<dbReference type="SUPFAM" id="SSF53756">
    <property type="entry name" value="UDP-Glycosyltransferase/glycogen phosphorylase"/>
    <property type="match status" value="1"/>
</dbReference>
<evidence type="ECO:0000256" key="4">
    <source>
        <dbReference type="ARBA" id="ARBA00015841"/>
    </source>
</evidence>
<evidence type="ECO:0000256" key="6">
    <source>
        <dbReference type="ARBA" id="ARBA00022679"/>
    </source>
</evidence>
<gene>
    <name evidence="18" type="ORF">F8M41_020184</name>
</gene>
<dbReference type="InterPro" id="IPR026051">
    <property type="entry name" value="ALG1-like"/>
</dbReference>
<evidence type="ECO:0000256" key="13">
    <source>
        <dbReference type="ARBA" id="ARBA00031566"/>
    </source>
</evidence>
<evidence type="ECO:0000256" key="9">
    <source>
        <dbReference type="ARBA" id="ARBA00022989"/>
    </source>
</evidence>
<dbReference type="InterPro" id="IPR001296">
    <property type="entry name" value="Glyco_trans_1"/>
</dbReference>
<dbReference type="EC" id="2.4.1.142" evidence="3"/>
<evidence type="ECO:0000256" key="7">
    <source>
        <dbReference type="ARBA" id="ARBA00022692"/>
    </source>
</evidence>
<reference evidence="18 19" key="1">
    <citation type="journal article" date="2019" name="Environ. Microbiol.">
        <title>At the nexus of three kingdoms: the genome of the mycorrhizal fungus Gigaspora margarita provides insights into plant, endobacterial and fungal interactions.</title>
        <authorList>
            <person name="Venice F."/>
            <person name="Ghignone S."/>
            <person name="Salvioli di Fossalunga A."/>
            <person name="Amselem J."/>
            <person name="Novero M."/>
            <person name="Xianan X."/>
            <person name="Sedzielewska Toro K."/>
            <person name="Morin E."/>
            <person name="Lipzen A."/>
            <person name="Grigoriev I.V."/>
            <person name="Henrissat B."/>
            <person name="Martin F.M."/>
            <person name="Bonfante P."/>
        </authorList>
    </citation>
    <scope>NUCLEOTIDE SEQUENCE [LARGE SCALE GENOMIC DNA]</scope>
    <source>
        <strain evidence="18 19">BEG34</strain>
    </source>
</reference>
<evidence type="ECO:0000256" key="10">
    <source>
        <dbReference type="ARBA" id="ARBA00023136"/>
    </source>
</evidence>